<evidence type="ECO:0000256" key="1">
    <source>
        <dbReference type="ARBA" id="ARBA00001974"/>
    </source>
</evidence>
<dbReference type="GO" id="GO:0005886">
    <property type="term" value="C:plasma membrane"/>
    <property type="evidence" value="ECO:0007669"/>
    <property type="project" value="TreeGrafter"/>
</dbReference>
<dbReference type="Gene3D" id="1.20.140.10">
    <property type="entry name" value="Butyryl-CoA Dehydrogenase, subunit A, domain 3"/>
    <property type="match status" value="1"/>
</dbReference>
<dbReference type="GO" id="GO:0016627">
    <property type="term" value="F:oxidoreductase activity, acting on the CH-CH group of donors"/>
    <property type="evidence" value="ECO:0007669"/>
    <property type="project" value="InterPro"/>
</dbReference>
<protein>
    <submittedName>
        <fullName evidence="10">Alkylation response protein AidB-like acyl-CoA dehydrogenase</fullName>
    </submittedName>
</protein>
<dbReference type="SUPFAM" id="SSF47203">
    <property type="entry name" value="Acyl-CoA dehydrogenase C-terminal domain-like"/>
    <property type="match status" value="1"/>
</dbReference>
<accession>A0A7W6BL96</accession>
<dbReference type="InterPro" id="IPR009100">
    <property type="entry name" value="AcylCoA_DH/oxidase_NM_dom_sf"/>
</dbReference>
<dbReference type="Gene3D" id="2.40.110.10">
    <property type="entry name" value="Butyryl-CoA Dehydrogenase, subunit A, domain 2"/>
    <property type="match status" value="1"/>
</dbReference>
<dbReference type="InterPro" id="IPR006091">
    <property type="entry name" value="Acyl-CoA_Oxase/DH_mid-dom"/>
</dbReference>
<dbReference type="InterPro" id="IPR036250">
    <property type="entry name" value="AcylCo_DH-like_C"/>
</dbReference>
<dbReference type="Pfam" id="PF02770">
    <property type="entry name" value="Acyl-CoA_dh_M"/>
    <property type="match status" value="1"/>
</dbReference>
<dbReference type="InterPro" id="IPR037069">
    <property type="entry name" value="AcylCoA_DH/ox_N_sf"/>
</dbReference>
<dbReference type="Pfam" id="PF00441">
    <property type="entry name" value="Acyl-CoA_dh_1"/>
    <property type="match status" value="1"/>
</dbReference>
<name>A0A7W6BL96_9SPHN</name>
<comment type="caution">
    <text evidence="10">The sequence shown here is derived from an EMBL/GenBank/DDBJ whole genome shotgun (WGS) entry which is preliminary data.</text>
</comment>
<comment type="cofactor">
    <cofactor evidence="1 6">
        <name>FAD</name>
        <dbReference type="ChEBI" id="CHEBI:57692"/>
    </cofactor>
</comment>
<evidence type="ECO:0000259" key="8">
    <source>
        <dbReference type="Pfam" id="PF02770"/>
    </source>
</evidence>
<keyword evidence="11" id="KW-1185">Reference proteome</keyword>
<evidence type="ECO:0000259" key="7">
    <source>
        <dbReference type="Pfam" id="PF00441"/>
    </source>
</evidence>
<evidence type="ECO:0000313" key="11">
    <source>
        <dbReference type="Proteomes" id="UP000571950"/>
    </source>
</evidence>
<dbReference type="RefSeq" id="WP_223177345.1">
    <property type="nucleotide sequence ID" value="NZ_BSPS01000132.1"/>
</dbReference>
<evidence type="ECO:0000256" key="3">
    <source>
        <dbReference type="ARBA" id="ARBA00022630"/>
    </source>
</evidence>
<dbReference type="GO" id="GO:0050660">
    <property type="term" value="F:flavin adenine dinucleotide binding"/>
    <property type="evidence" value="ECO:0007669"/>
    <property type="project" value="InterPro"/>
</dbReference>
<dbReference type="AlphaFoldDB" id="A0A7W6BL96"/>
<dbReference type="Proteomes" id="UP000571950">
    <property type="component" value="Unassembled WGS sequence"/>
</dbReference>
<dbReference type="PANTHER" id="PTHR43292:SF3">
    <property type="entry name" value="ACYL-COA DEHYDROGENASE FADE29"/>
    <property type="match status" value="1"/>
</dbReference>
<feature type="domain" description="Acyl-CoA oxidase/dehydrogenase middle" evidence="8">
    <location>
        <begin position="126"/>
        <end position="220"/>
    </location>
</feature>
<feature type="domain" description="Acyl-CoA dehydrogenase/oxidase N-terminal" evidence="9">
    <location>
        <begin position="4"/>
        <end position="122"/>
    </location>
</feature>
<dbReference type="InterPro" id="IPR009075">
    <property type="entry name" value="AcylCo_DH/oxidase_C"/>
</dbReference>
<proteinExistence type="inferred from homology"/>
<evidence type="ECO:0000256" key="4">
    <source>
        <dbReference type="ARBA" id="ARBA00022827"/>
    </source>
</evidence>
<evidence type="ECO:0000313" key="10">
    <source>
        <dbReference type="EMBL" id="MBB3925810.1"/>
    </source>
</evidence>
<evidence type="ECO:0000256" key="5">
    <source>
        <dbReference type="ARBA" id="ARBA00023002"/>
    </source>
</evidence>
<comment type="similarity">
    <text evidence="2 6">Belongs to the acyl-CoA dehydrogenase family.</text>
</comment>
<dbReference type="InterPro" id="IPR013786">
    <property type="entry name" value="AcylCoA_DH/ox_N"/>
</dbReference>
<dbReference type="InterPro" id="IPR052161">
    <property type="entry name" value="Mycobact_Acyl-CoA_DH"/>
</dbReference>
<dbReference type="Gene3D" id="1.10.540.10">
    <property type="entry name" value="Acyl-CoA dehydrogenase/oxidase, N-terminal domain"/>
    <property type="match status" value="1"/>
</dbReference>
<dbReference type="PANTHER" id="PTHR43292">
    <property type="entry name" value="ACYL-COA DEHYDROGENASE"/>
    <property type="match status" value="1"/>
</dbReference>
<dbReference type="Pfam" id="PF02771">
    <property type="entry name" value="Acyl-CoA_dh_N"/>
    <property type="match status" value="1"/>
</dbReference>
<dbReference type="SUPFAM" id="SSF56645">
    <property type="entry name" value="Acyl-CoA dehydrogenase NM domain-like"/>
    <property type="match status" value="1"/>
</dbReference>
<evidence type="ECO:0000256" key="2">
    <source>
        <dbReference type="ARBA" id="ARBA00009347"/>
    </source>
</evidence>
<keyword evidence="4 6" id="KW-0274">FAD</keyword>
<evidence type="ECO:0000259" key="9">
    <source>
        <dbReference type="Pfam" id="PF02771"/>
    </source>
</evidence>
<keyword evidence="5 6" id="KW-0560">Oxidoreductase</keyword>
<dbReference type="FunFam" id="2.40.110.10:FF:000011">
    <property type="entry name" value="Acyl-CoA dehydrogenase FadE34"/>
    <property type="match status" value="1"/>
</dbReference>
<sequence>MSDFRAEVREWIAANLPDSIRTPMPEEEIPWGGRNASFPNPQSRQWLEAMIAKGWTAPTWPAAYGGGGLDAAQAMILQEELERANARPALFSFGLWMLGPVLLEYGTEEQKQRFLPPIVRGEIRWCQGYSEPGAGSDLASLRTRAEDKGGHWLVNGQKVWTTYADKADWIFALVRTDPAAPKHQGISFLLIDLRTPGVSVRPIELISGSSPFCETFFDDVKVPKENMVGPLNGGWTIAKKLLQYERQNVSAVGFGGDRSVRIEDLAKQAVGEVDGRIADGALRNRIARHNLYDRAVDLTTRRSQIDTDSGSVGALTSVVKYASAKANQARGELAVELLGLDGLGWSGGNFDPRDLAETRKWLRSKGNSIEGGTSEINLNVISKRVLGLPD</sequence>
<feature type="domain" description="Acyl-CoA dehydrogenase/oxidase C-terminal" evidence="7">
    <location>
        <begin position="232"/>
        <end position="386"/>
    </location>
</feature>
<gene>
    <name evidence="10" type="ORF">GGR43_001525</name>
</gene>
<keyword evidence="3 6" id="KW-0285">Flavoprotein</keyword>
<organism evidence="10 11">
    <name type="scientific">Sphingobium jiangsuense</name>
    <dbReference type="NCBI Taxonomy" id="870476"/>
    <lineage>
        <taxon>Bacteria</taxon>
        <taxon>Pseudomonadati</taxon>
        <taxon>Pseudomonadota</taxon>
        <taxon>Alphaproteobacteria</taxon>
        <taxon>Sphingomonadales</taxon>
        <taxon>Sphingomonadaceae</taxon>
        <taxon>Sphingobium</taxon>
    </lineage>
</organism>
<dbReference type="EMBL" id="JACIDT010000004">
    <property type="protein sequence ID" value="MBB3925810.1"/>
    <property type="molecule type" value="Genomic_DNA"/>
</dbReference>
<reference evidence="10 11" key="1">
    <citation type="submission" date="2020-08" db="EMBL/GenBank/DDBJ databases">
        <title>Genomic Encyclopedia of Type Strains, Phase IV (KMG-IV): sequencing the most valuable type-strain genomes for metagenomic binning, comparative biology and taxonomic classification.</title>
        <authorList>
            <person name="Goeker M."/>
        </authorList>
    </citation>
    <scope>NUCLEOTIDE SEQUENCE [LARGE SCALE GENOMIC DNA]</scope>
    <source>
        <strain evidence="10 11">DSM 26189</strain>
    </source>
</reference>
<dbReference type="InterPro" id="IPR046373">
    <property type="entry name" value="Acyl-CoA_Oxase/DH_mid-dom_sf"/>
</dbReference>
<evidence type="ECO:0000256" key="6">
    <source>
        <dbReference type="RuleBase" id="RU362125"/>
    </source>
</evidence>